<dbReference type="OrthoDB" id="18782at2"/>
<dbReference type="Proteomes" id="UP000258476">
    <property type="component" value="Chromosome"/>
</dbReference>
<feature type="transmembrane region" description="Helical" evidence="1">
    <location>
        <begin position="13"/>
        <end position="31"/>
    </location>
</feature>
<gene>
    <name evidence="2" type="ORF">C834K_0428</name>
</gene>
<proteinExistence type="predicted"/>
<evidence type="ECO:0000256" key="1">
    <source>
        <dbReference type="SAM" id="Phobius"/>
    </source>
</evidence>
<evidence type="ECO:0008006" key="4">
    <source>
        <dbReference type="Google" id="ProtNLM"/>
    </source>
</evidence>
<dbReference type="RefSeq" id="WP_117274200.1">
    <property type="nucleotide sequence ID" value="NZ_LS992154.1"/>
</dbReference>
<evidence type="ECO:0000313" key="3">
    <source>
        <dbReference type="Proteomes" id="UP000258476"/>
    </source>
</evidence>
<reference evidence="3" key="1">
    <citation type="submission" date="2017-11" db="EMBL/GenBank/DDBJ databases">
        <authorList>
            <person name="Seth-Smith MB H."/>
        </authorList>
    </citation>
    <scope>NUCLEOTIDE SEQUENCE [LARGE SCALE GENOMIC DNA]</scope>
</reference>
<dbReference type="EMBL" id="LS992154">
    <property type="protein sequence ID" value="SYX08887.1"/>
    <property type="molecule type" value="Genomic_DNA"/>
</dbReference>
<dbReference type="KEGG" id="chla:C834K_0428"/>
<sequence length="109" mass="12985">MQKVPWQRCLEEIVVNSWWLILCMLISGFMYDRAIHELKQEEMRLQKRVSGLQEKILYAEEEQKELRLHIQHWDDPAVIESALIRRLGLIPKGYTKVCFSPIIESKSMD</sequence>
<evidence type="ECO:0000313" key="2">
    <source>
        <dbReference type="EMBL" id="SYX08887.1"/>
    </source>
</evidence>
<keyword evidence="3" id="KW-1185">Reference proteome</keyword>
<accession>A0A3B0Q7G0</accession>
<keyword evidence="1" id="KW-0472">Membrane</keyword>
<name>A0A3B0Q7G0_9CHLA</name>
<organism evidence="2 3">
    <name type="scientific">Chlamydia poikilotherma</name>
    <dbReference type="NCBI Taxonomy" id="1967783"/>
    <lineage>
        <taxon>Bacteria</taxon>
        <taxon>Pseudomonadati</taxon>
        <taxon>Chlamydiota</taxon>
        <taxon>Chlamydiia</taxon>
        <taxon>Chlamydiales</taxon>
        <taxon>Chlamydiaceae</taxon>
        <taxon>Chlamydia/Chlamydophila group</taxon>
        <taxon>Chlamydia</taxon>
    </lineage>
</organism>
<keyword evidence="1" id="KW-1133">Transmembrane helix</keyword>
<dbReference type="AlphaFoldDB" id="A0A3B0Q7G0"/>
<protein>
    <recommendedName>
        <fullName evidence="4">Cell division protein FtsL</fullName>
    </recommendedName>
</protein>
<keyword evidence="1" id="KW-0812">Transmembrane</keyword>